<proteinExistence type="predicted"/>
<dbReference type="OrthoDB" id="129198at2759"/>
<comment type="caution">
    <text evidence="1">The sequence shown here is derived from an EMBL/GenBank/DDBJ whole genome shotgun (WGS) entry which is preliminary data.</text>
</comment>
<keyword evidence="2" id="KW-1185">Reference proteome</keyword>
<evidence type="ECO:0000313" key="2">
    <source>
        <dbReference type="Proteomes" id="UP000237271"/>
    </source>
</evidence>
<protein>
    <submittedName>
        <fullName evidence="1">Pol protein</fullName>
    </submittedName>
</protein>
<reference evidence="1 2" key="1">
    <citation type="journal article" date="2017" name="Genome Biol. Evol.">
        <title>Phytophthora megakarya and P. palmivora, closely related causal agents of cacao black pod rot, underwent increases in genome sizes and gene numbers by different mechanisms.</title>
        <authorList>
            <person name="Ali S.S."/>
            <person name="Shao J."/>
            <person name="Lary D.J."/>
            <person name="Kronmiller B."/>
            <person name="Shen D."/>
            <person name="Strem M.D."/>
            <person name="Amoako-Attah I."/>
            <person name="Akrofi A.Y."/>
            <person name="Begoude B.A."/>
            <person name="Ten Hoopen G.M."/>
            <person name="Coulibaly K."/>
            <person name="Kebe B.I."/>
            <person name="Melnick R.L."/>
            <person name="Guiltinan M.J."/>
            <person name="Tyler B.M."/>
            <person name="Meinhardt L.W."/>
            <person name="Bailey B.A."/>
        </authorList>
    </citation>
    <scope>NUCLEOTIDE SEQUENCE [LARGE SCALE GENOMIC DNA]</scope>
    <source>
        <strain evidence="2">sbr112.9</strain>
    </source>
</reference>
<dbReference type="AlphaFoldDB" id="A0A2P4XNB1"/>
<evidence type="ECO:0000313" key="1">
    <source>
        <dbReference type="EMBL" id="POM67036.1"/>
    </source>
</evidence>
<gene>
    <name evidence="1" type="ORF">PHPALM_17022</name>
</gene>
<name>A0A2P4XNB1_9STRA</name>
<sequence>MVPVQLKALTEVSALPNLEELPAKKFLAEPEIPPEDVNCSSVLDKKSWKCSRSSVIHSWVLGFSRTRRIPLVNGLSDEMSKYPLSQLPPDWGVQPKIDFVYGTKYCVMYLTNSAIFTCKVKSG</sequence>
<organism evidence="1 2">
    <name type="scientific">Phytophthora palmivora</name>
    <dbReference type="NCBI Taxonomy" id="4796"/>
    <lineage>
        <taxon>Eukaryota</taxon>
        <taxon>Sar</taxon>
        <taxon>Stramenopiles</taxon>
        <taxon>Oomycota</taxon>
        <taxon>Peronosporomycetes</taxon>
        <taxon>Peronosporales</taxon>
        <taxon>Peronosporaceae</taxon>
        <taxon>Phytophthora</taxon>
    </lineage>
</organism>
<dbReference type="EMBL" id="NCKW01009484">
    <property type="protein sequence ID" value="POM67036.1"/>
    <property type="molecule type" value="Genomic_DNA"/>
</dbReference>
<dbReference type="Proteomes" id="UP000237271">
    <property type="component" value="Unassembled WGS sequence"/>
</dbReference>
<accession>A0A2P4XNB1</accession>